<gene>
    <name evidence="1" type="ORF">F971_03192</name>
</gene>
<protein>
    <submittedName>
        <fullName evidence="1">Uncharacterized protein</fullName>
    </submittedName>
</protein>
<organism evidence="1 2">
    <name type="scientific">Acinetobacter vivianii</name>
    <dbReference type="NCBI Taxonomy" id="1776742"/>
    <lineage>
        <taxon>Bacteria</taxon>
        <taxon>Pseudomonadati</taxon>
        <taxon>Pseudomonadota</taxon>
        <taxon>Gammaproteobacteria</taxon>
        <taxon>Moraxellales</taxon>
        <taxon>Moraxellaceae</taxon>
        <taxon>Acinetobacter</taxon>
    </lineage>
</organism>
<evidence type="ECO:0000313" key="2">
    <source>
        <dbReference type="Proteomes" id="UP000013049"/>
    </source>
</evidence>
<reference evidence="1 2" key="1">
    <citation type="submission" date="2013-02" db="EMBL/GenBank/DDBJ databases">
        <title>The Genome Sequence of Acinetobacter sp. NIPH 758.</title>
        <authorList>
            <consortium name="The Broad Institute Genome Sequencing Platform"/>
            <consortium name="The Broad Institute Genome Sequencing Center for Infectious Disease"/>
            <person name="Cerqueira G."/>
            <person name="Feldgarden M."/>
            <person name="Courvalin P."/>
            <person name="Perichon B."/>
            <person name="Grillot-Courvalin C."/>
            <person name="Clermont D."/>
            <person name="Rocha E."/>
            <person name="Yoon E.-J."/>
            <person name="Nemec A."/>
            <person name="Walker B."/>
            <person name="Young S.K."/>
            <person name="Zeng Q."/>
            <person name="Gargeya S."/>
            <person name="Fitzgerald M."/>
            <person name="Haas B."/>
            <person name="Abouelleil A."/>
            <person name="Alvarado L."/>
            <person name="Arachchi H.M."/>
            <person name="Berlin A.M."/>
            <person name="Chapman S.B."/>
            <person name="Dewar J."/>
            <person name="Goldberg J."/>
            <person name="Griggs A."/>
            <person name="Gujja S."/>
            <person name="Hansen M."/>
            <person name="Howarth C."/>
            <person name="Imamovic A."/>
            <person name="Larimer J."/>
            <person name="McCowan C."/>
            <person name="Murphy C."/>
            <person name="Neiman D."/>
            <person name="Pearson M."/>
            <person name="Priest M."/>
            <person name="Roberts A."/>
            <person name="Saif S."/>
            <person name="Shea T."/>
            <person name="Sisk P."/>
            <person name="Sykes S."/>
            <person name="Wortman J."/>
            <person name="Nusbaum C."/>
            <person name="Birren B."/>
        </authorList>
    </citation>
    <scope>NUCLEOTIDE SEQUENCE [LARGE SCALE GENOMIC DNA]</scope>
    <source>
        <strain evidence="1 2">NIPH 758</strain>
    </source>
</reference>
<sequence>MAAELAKGLKTPEDLNQMIAVFKKIMIETALNAELSDHLGLPDLEVSFLKRIW</sequence>
<dbReference type="AlphaFoldDB" id="N8UV59"/>
<accession>N8UV59</accession>
<comment type="caution">
    <text evidence="1">The sequence shown here is derived from an EMBL/GenBank/DDBJ whole genome shotgun (WGS) entry which is preliminary data.</text>
</comment>
<dbReference type="PATRIC" id="fig|1217712.3.peg.3080"/>
<proteinExistence type="predicted"/>
<name>N8UV59_9GAMM</name>
<dbReference type="EMBL" id="APPC01000020">
    <property type="protein sequence ID" value="ENU91285.1"/>
    <property type="molecule type" value="Genomic_DNA"/>
</dbReference>
<evidence type="ECO:0000313" key="1">
    <source>
        <dbReference type="EMBL" id="ENU91285.1"/>
    </source>
</evidence>
<dbReference type="Proteomes" id="UP000013049">
    <property type="component" value="Unassembled WGS sequence"/>
</dbReference>
<dbReference type="HOGENOM" id="CLU_3057541_0_0_6"/>